<dbReference type="AlphaFoldDB" id="A0A5C5Z4M0"/>
<gene>
    <name evidence="1" type="ORF">CA13_36160</name>
</gene>
<evidence type="ECO:0000313" key="2">
    <source>
        <dbReference type="Proteomes" id="UP000315010"/>
    </source>
</evidence>
<comment type="caution">
    <text evidence="1">The sequence shown here is derived from an EMBL/GenBank/DDBJ whole genome shotgun (WGS) entry which is preliminary data.</text>
</comment>
<reference evidence="1 2" key="1">
    <citation type="submission" date="2019-02" db="EMBL/GenBank/DDBJ databases">
        <title>Deep-cultivation of Planctomycetes and their phenomic and genomic characterization uncovers novel biology.</title>
        <authorList>
            <person name="Wiegand S."/>
            <person name="Jogler M."/>
            <person name="Boedeker C."/>
            <person name="Pinto D."/>
            <person name="Vollmers J."/>
            <person name="Rivas-Marin E."/>
            <person name="Kohn T."/>
            <person name="Peeters S.H."/>
            <person name="Heuer A."/>
            <person name="Rast P."/>
            <person name="Oberbeckmann S."/>
            <person name="Bunk B."/>
            <person name="Jeske O."/>
            <person name="Meyerdierks A."/>
            <person name="Storesund J.E."/>
            <person name="Kallscheuer N."/>
            <person name="Luecker S."/>
            <person name="Lage O.M."/>
            <person name="Pohl T."/>
            <person name="Merkel B.J."/>
            <person name="Hornburger P."/>
            <person name="Mueller R.-W."/>
            <person name="Bruemmer F."/>
            <person name="Labrenz M."/>
            <person name="Spormann A.M."/>
            <person name="Op Den Camp H."/>
            <person name="Overmann J."/>
            <person name="Amann R."/>
            <person name="Jetten M.S.M."/>
            <person name="Mascher T."/>
            <person name="Medema M.H."/>
            <person name="Devos D.P."/>
            <person name="Kaster A.-K."/>
            <person name="Ovreas L."/>
            <person name="Rohde M."/>
            <person name="Galperin M.Y."/>
            <person name="Jogler C."/>
        </authorList>
    </citation>
    <scope>NUCLEOTIDE SEQUENCE [LARGE SCALE GENOMIC DNA]</scope>
    <source>
        <strain evidence="1 2">CA13</strain>
    </source>
</reference>
<protein>
    <submittedName>
        <fullName evidence="1">Uncharacterized protein</fullName>
    </submittedName>
</protein>
<proteinExistence type="predicted"/>
<keyword evidence="2" id="KW-1185">Reference proteome</keyword>
<name>A0A5C5Z4M0_9BACT</name>
<organism evidence="1 2">
    <name type="scientific">Novipirellula herctigrandis</name>
    <dbReference type="NCBI Taxonomy" id="2527986"/>
    <lineage>
        <taxon>Bacteria</taxon>
        <taxon>Pseudomonadati</taxon>
        <taxon>Planctomycetota</taxon>
        <taxon>Planctomycetia</taxon>
        <taxon>Pirellulales</taxon>
        <taxon>Pirellulaceae</taxon>
        <taxon>Novipirellula</taxon>
    </lineage>
</organism>
<sequence length="106" mass="11954">MIPSQVNATPDTETTRCQSYFRFEAFVCGIHYIDTTSTPARPTKGTTPEKPMALVTSYHVRIWGTADAPGHPLLRAHEIVWQPKNDVRFCRSLPTNPMQMSGLCFQ</sequence>
<dbReference type="Proteomes" id="UP000315010">
    <property type="component" value="Unassembled WGS sequence"/>
</dbReference>
<evidence type="ECO:0000313" key="1">
    <source>
        <dbReference type="EMBL" id="TWT82155.1"/>
    </source>
</evidence>
<accession>A0A5C5Z4M0</accession>
<dbReference type="EMBL" id="SJPJ01000001">
    <property type="protein sequence ID" value="TWT82155.1"/>
    <property type="molecule type" value="Genomic_DNA"/>
</dbReference>